<evidence type="ECO:0000313" key="3">
    <source>
        <dbReference type="EMBL" id="KAK7241599.1"/>
    </source>
</evidence>
<feature type="chain" id="PRO_5045082746" description="Nicastrin" evidence="2">
    <location>
        <begin position="25"/>
        <end position="98"/>
    </location>
</feature>
<evidence type="ECO:0000256" key="1">
    <source>
        <dbReference type="SAM" id="MobiDB-lite"/>
    </source>
</evidence>
<keyword evidence="2" id="KW-0732">Signal</keyword>
<organism evidence="3 4">
    <name type="scientific">Aureococcus anophagefferens</name>
    <name type="common">Harmful bloom alga</name>
    <dbReference type="NCBI Taxonomy" id="44056"/>
    <lineage>
        <taxon>Eukaryota</taxon>
        <taxon>Sar</taxon>
        <taxon>Stramenopiles</taxon>
        <taxon>Ochrophyta</taxon>
        <taxon>Pelagophyceae</taxon>
        <taxon>Pelagomonadales</taxon>
        <taxon>Pelagomonadaceae</taxon>
        <taxon>Aureococcus</taxon>
    </lineage>
</organism>
<evidence type="ECO:0000313" key="4">
    <source>
        <dbReference type="Proteomes" id="UP001363151"/>
    </source>
</evidence>
<comment type="caution">
    <text evidence="3">The sequence shown here is derived from an EMBL/GenBank/DDBJ whole genome shotgun (WGS) entry which is preliminary data.</text>
</comment>
<sequence>MVPVLLRTLAVVAAVAAHAGHGAAGDAHDHVSLESLGLVLKNAYGAAACDAGACVLEPYRETVVVAALGAEDLAAQSAPGANSHNVARGATSRPPRTL</sequence>
<dbReference type="Proteomes" id="UP001363151">
    <property type="component" value="Unassembled WGS sequence"/>
</dbReference>
<protein>
    <recommendedName>
        <fullName evidence="5">Nicastrin</fullName>
    </recommendedName>
</protein>
<feature type="signal peptide" evidence="2">
    <location>
        <begin position="1"/>
        <end position="24"/>
    </location>
</feature>
<evidence type="ECO:0000256" key="2">
    <source>
        <dbReference type="SAM" id="SignalP"/>
    </source>
</evidence>
<reference evidence="3 4" key="1">
    <citation type="submission" date="2024-03" db="EMBL/GenBank/DDBJ databases">
        <title>Aureococcus anophagefferens CCMP1851 and Kratosvirus quantuckense: Draft genome of a second virus-susceptible host strain in the model system.</title>
        <authorList>
            <person name="Chase E."/>
            <person name="Truchon A.R."/>
            <person name="Schepens W."/>
            <person name="Wilhelm S.W."/>
        </authorList>
    </citation>
    <scope>NUCLEOTIDE SEQUENCE [LARGE SCALE GENOMIC DNA]</scope>
    <source>
        <strain evidence="3 4">CCMP1851</strain>
    </source>
</reference>
<evidence type="ECO:0008006" key="5">
    <source>
        <dbReference type="Google" id="ProtNLM"/>
    </source>
</evidence>
<keyword evidence="4" id="KW-1185">Reference proteome</keyword>
<gene>
    <name evidence="3" type="ORF">SO694_00171017</name>
</gene>
<accession>A0ABR1FZJ3</accession>
<feature type="region of interest" description="Disordered" evidence="1">
    <location>
        <begin position="77"/>
        <end position="98"/>
    </location>
</feature>
<dbReference type="EMBL" id="JBBJCI010000177">
    <property type="protein sequence ID" value="KAK7241599.1"/>
    <property type="molecule type" value="Genomic_DNA"/>
</dbReference>
<name>A0ABR1FZJ3_AURAN</name>
<proteinExistence type="predicted"/>